<evidence type="ECO:0000313" key="3">
    <source>
        <dbReference type="EMBL" id="WUV51473.1"/>
    </source>
</evidence>
<feature type="region of interest" description="Disordered" evidence="1">
    <location>
        <begin position="1405"/>
        <end position="1456"/>
    </location>
</feature>
<evidence type="ECO:0000259" key="2">
    <source>
        <dbReference type="Pfam" id="PF08751"/>
    </source>
</evidence>
<evidence type="ECO:0000256" key="1">
    <source>
        <dbReference type="SAM" id="MobiDB-lite"/>
    </source>
</evidence>
<gene>
    <name evidence="3" type="ORF">OG563_00195</name>
</gene>
<feature type="region of interest" description="Disordered" evidence="1">
    <location>
        <begin position="1911"/>
        <end position="1939"/>
    </location>
</feature>
<feature type="domain" description="TrwC relaxase" evidence="2">
    <location>
        <begin position="10"/>
        <end position="420"/>
    </location>
</feature>
<dbReference type="Pfam" id="PF13604">
    <property type="entry name" value="AAA_30"/>
    <property type="match status" value="1"/>
</dbReference>
<name>A0ABZ1Z7J0_9NOCA</name>
<proteinExistence type="predicted"/>
<feature type="compositionally biased region" description="Basic and acidic residues" evidence="1">
    <location>
        <begin position="1922"/>
        <end position="1939"/>
    </location>
</feature>
<feature type="compositionally biased region" description="Low complexity" evidence="1">
    <location>
        <begin position="1405"/>
        <end position="1418"/>
    </location>
</feature>
<dbReference type="NCBIfam" id="NF041492">
    <property type="entry name" value="MobF"/>
    <property type="match status" value="1"/>
</dbReference>
<protein>
    <submittedName>
        <fullName evidence="3">Relaxase domain-containing protein</fullName>
    </submittedName>
</protein>
<feature type="region of interest" description="Disordered" evidence="1">
    <location>
        <begin position="1966"/>
        <end position="1987"/>
    </location>
</feature>
<dbReference type="InterPro" id="IPR014862">
    <property type="entry name" value="TrwC"/>
</dbReference>
<dbReference type="SUPFAM" id="SSF55464">
    <property type="entry name" value="Origin of replication-binding domain, RBD-like"/>
    <property type="match status" value="1"/>
</dbReference>
<evidence type="ECO:0000313" key="4">
    <source>
        <dbReference type="Proteomes" id="UP001432062"/>
    </source>
</evidence>
<keyword evidence="4" id="KW-1185">Reference proteome</keyword>
<dbReference type="InterPro" id="IPR027417">
    <property type="entry name" value="P-loop_NTPase"/>
</dbReference>
<feature type="region of interest" description="Disordered" evidence="1">
    <location>
        <begin position="1546"/>
        <end position="1566"/>
    </location>
</feature>
<sequence length="2008" mass="220345">MTATIHKVVAGNGYQYYLRNVAANDVSARGRSSLADYYSAHGETPGRWHGTGLATLGLQPGDEVTEEQMKSLLGLGRHPNAEAIEARVYNTEIGKGATHEQATQAADHASRLGNPFRVYTEVSEFRKRCAKAFVEYNSAHGFDPNDAIGDDERARIRTRVAFEMFCETYDRPPLDARELSGWVARNSRPNTTAVAGFDITFSPVKSVSVLWALAPRAVADKIEAAHQAAIGDALEWLEEHAIFTRLGRNGVRQVDVEGIVAACFTHRDSRAGDPDLHTHMVIANRVRTLDGKWRTLDGAAIYQAVVTVSEIYNTRLEHHLEDSVGVEFTERAGTDPTKRPIREVVGISPRLIEAWSRREAAIKERLGELAADFQHRFGREPIPGEIYDLAQRATLETRPAKHQLRSLAEQRISWRAEAVALLGGREALSRMVAGALNPIRAPRVSVSAEWIVHTAERVLEVVAEHRATWRPNNVRAEVERQIRGRIRGRDWEQAAEAVLTEALSPTQSIERGDPDIADAPELRTVPELLRRRDGSSVYTTASSQLYTSAHTVSVEKQLIELSVQSGARQLTSDTVAAAVRNHNTLHPDRPLNAGQVGVVEGFATSGLRVHTANAPAGSGKTTAMAVLTDAWHTSGGQVLGLAPTASAAAVLGESIGARVETVDKVLDVLWRHTPRPDNPALDRDVPPTLPQWVLQIGSDTLVIVDEHVKLGNLKRLRLLRFLASRGATIRCIGDDQQLPAIEAGGADADMNAAAPEHTLTLTHVVRFASTAEATASLQLREGDPAALGWYLDNARVHAGHLGATHDDTYTAWAADHLAGREAIMLAANHEVVKALNARARTDRITRSGGTVGAECVLADGLVASVGDTIRTRRNNPRLRLGAHDWVRNGYTWTVTAVHDDGSLTATHLRSGGKRGASVRLPADYVTAHVRLGYATTIDSAQGITADTCHIALTGGESRQQLYVALTRGVYANHAYIPTALDGSEGSFWSEPAVFPRTAVEVLLRILGRDGAQKSAHTQLRDALDPRIRIGRALDIYLDALGVAAENALGTERLDRLDAAAEALRPHLTDSPAYPVLRQHLAMIALSGHDPIEALHTAARVRELDTADDVAAVLDWRLDPSGAHSTGAGPLPWAQGIPRGLREDLDSTQVTPRARIVGDLAAQIRRDSHTWTPVTAPHWARPLVGTDPWLLGELAVWRASLHVDDRDMRPTGPPRYGALEREHQQLLDARVTDALGDIGLPVNKWAATVERLEARVVEDPYWPVLADKIEVASRAGIDIETRLTDAAALRPLPDQMPAAALWSRLELEPSALDTGRGHRNLRPDWITDLRAVLGDEAADRVTADPAWPRVVAAIDRATGTDWTPQQLLATAHELLLAAQPDDTPGLRPDQLASALAWRIDALLHHTPTPHTNAPTADAPGRADSPESTTPPVAPPQPEYNQEGRQTMPPEPVSLPASEVDIGTETDAAEFPERIREVAELFRTGQIAAAVDAFGELADIATDEQHTVLADIAETLYRNAFTVARARLRWAAERLPEHRALIEACTPTSDPHVYQTPTRPAEPGYQRDRHREVARDHPDHINPDARREQLTDAQIAARQADQGYHDTRADIDDQPHDNVVPDGVLHHYYREVLPDARPKHRPLDYDRAALPDTRGLGCVACGLERTRTDASPVPPRRADDGLCGECRDRNQHGIPDHDPADHIAARCAHIAATKPPATARAMLRRDWRASPNPAHRAAIEAWLHDHPLPNTTQPSRRTDPATADPVLDNPLYLLTDTQLDEHIAQLHQRLALADTDTILFNPPQHPPENQPDPDDLARRHTAAQQAIRDAHTADQQLHTAAKAFHAVATELHQARTDLDATPTYRRGQRRTLQTRIDTLIAEQTTRSREHSTARAAARQAKRDAILLAGTPDGWDKLLSTAPEHTPDTDQHHTEAGTDTGEEVRTRIADINQQLEEYRAEQHRRRNLTKTQLAHEQHHRQHTEPADEFGYENSTDHAEAVNHLPYDDLGL</sequence>
<dbReference type="CDD" id="cd18809">
    <property type="entry name" value="SF1_C_RecD"/>
    <property type="match status" value="1"/>
</dbReference>
<dbReference type="Gene3D" id="3.40.50.300">
    <property type="entry name" value="P-loop containing nucleotide triphosphate hydrolases"/>
    <property type="match status" value="2"/>
</dbReference>
<dbReference type="Pfam" id="PF08751">
    <property type="entry name" value="TrwC"/>
    <property type="match status" value="1"/>
</dbReference>
<accession>A0ABZ1Z7J0</accession>
<dbReference type="Gene3D" id="2.30.30.940">
    <property type="match status" value="1"/>
</dbReference>
<dbReference type="Proteomes" id="UP001432062">
    <property type="component" value="Chromosome"/>
</dbReference>
<reference evidence="3" key="1">
    <citation type="submission" date="2022-10" db="EMBL/GenBank/DDBJ databases">
        <title>The complete genomes of actinobacterial strains from the NBC collection.</title>
        <authorList>
            <person name="Joergensen T.S."/>
            <person name="Alvarez Arevalo M."/>
            <person name="Sterndorff E.B."/>
            <person name="Faurdal D."/>
            <person name="Vuksanovic O."/>
            <person name="Mourched A.-S."/>
            <person name="Charusanti P."/>
            <person name="Shaw S."/>
            <person name="Blin K."/>
            <person name="Weber T."/>
        </authorList>
    </citation>
    <scope>NUCLEOTIDE SEQUENCE</scope>
    <source>
        <strain evidence="3">NBC_01482</strain>
    </source>
</reference>
<dbReference type="RefSeq" id="WP_329416311.1">
    <property type="nucleotide sequence ID" value="NZ_CP109441.1"/>
</dbReference>
<dbReference type="EMBL" id="CP109441">
    <property type="protein sequence ID" value="WUV51473.1"/>
    <property type="molecule type" value="Genomic_DNA"/>
</dbReference>
<dbReference type="SUPFAM" id="SSF52540">
    <property type="entry name" value="P-loop containing nucleoside triphosphate hydrolases"/>
    <property type="match status" value="2"/>
</dbReference>
<feature type="region of interest" description="Disordered" evidence="1">
    <location>
        <begin position="1796"/>
        <end position="1816"/>
    </location>
</feature>
<feature type="region of interest" description="Disordered" evidence="1">
    <location>
        <begin position="504"/>
        <end position="523"/>
    </location>
</feature>
<feature type="region of interest" description="Disordered" evidence="1">
    <location>
        <begin position="1743"/>
        <end position="1762"/>
    </location>
</feature>
<organism evidence="3 4">
    <name type="scientific">Nocardia vinacea</name>
    <dbReference type="NCBI Taxonomy" id="96468"/>
    <lineage>
        <taxon>Bacteria</taxon>
        <taxon>Bacillati</taxon>
        <taxon>Actinomycetota</taxon>
        <taxon>Actinomycetes</taxon>
        <taxon>Mycobacteriales</taxon>
        <taxon>Nocardiaceae</taxon>
        <taxon>Nocardia</taxon>
    </lineage>
</organism>